<evidence type="ECO:0000313" key="7">
    <source>
        <dbReference type="Proteomes" id="UP000886876"/>
    </source>
</evidence>
<gene>
    <name evidence="6" type="ORF">IAD42_04320</name>
</gene>
<feature type="domain" description="Trigger factor ribosome-binding bacterial" evidence="4">
    <location>
        <begin position="7"/>
        <end position="128"/>
    </location>
</feature>
<dbReference type="SUPFAM" id="SSF109998">
    <property type="entry name" value="Triger factor/SurA peptide-binding domain-like"/>
    <property type="match status" value="1"/>
</dbReference>
<protein>
    <recommendedName>
        <fullName evidence="8">PPIase</fullName>
    </recommendedName>
</protein>
<dbReference type="InterPro" id="IPR036611">
    <property type="entry name" value="Trigger_fac_ribosome-bd_sf"/>
</dbReference>
<dbReference type="GO" id="GO:0015031">
    <property type="term" value="P:protein transport"/>
    <property type="evidence" value="ECO:0007669"/>
    <property type="project" value="InterPro"/>
</dbReference>
<evidence type="ECO:0000259" key="4">
    <source>
        <dbReference type="Pfam" id="PF05697"/>
    </source>
</evidence>
<comment type="function">
    <text evidence="3">Involved in protein export. Acts as a chaperone by maintaining the newly synthesized protein in an open conformation. Functions as a peptidyl-prolyl cis-trans isomerase.</text>
</comment>
<sequence length="371" mass="41755">MLELAKNRDGDRLTVTLRIEPEEFVKALGSAYMENSERFPVPGYAAGLAPREEIERLYGETALFDEALGICVPELYSRWLAENSVKPAGRPQLTEVTWLEGGGAKFTVACDTYPEVTLGQYLGLEVRVLRSDEESFTAAALTAACANMRADPPKGMVEQKLGSMLAGEKLRTAQDAIYHVLADFIDILDAAYRETDIVRPKAQVRAEALDLMLQTVSGDNKELSQDKFCELIRELVDRYRPVPRGFDDTLDRLMREQSEKKRAMTDEQKIDAAFDAYLGSIDQNIELWMQNNRPRAEDAARFDLLLTAVAEREGLEVTEQELYNVWQQISDETGLDIDEVAAEVEPEPVRAQLLRDKARRLIVDSAREVSD</sequence>
<dbReference type="Gene3D" id="1.10.3120.10">
    <property type="entry name" value="Trigger factor, C-terminal domain"/>
    <property type="match status" value="1"/>
</dbReference>
<evidence type="ECO:0000256" key="3">
    <source>
        <dbReference type="ARBA" id="ARBA00024849"/>
    </source>
</evidence>
<organism evidence="6 7">
    <name type="scientific">Candidatus Scatomorpha pullistercoris</name>
    <dbReference type="NCBI Taxonomy" id="2840929"/>
    <lineage>
        <taxon>Bacteria</taxon>
        <taxon>Bacillati</taxon>
        <taxon>Bacillota</taxon>
        <taxon>Clostridia</taxon>
        <taxon>Eubacteriales</taxon>
        <taxon>Candidatus Scatomorpha</taxon>
    </lineage>
</organism>
<reference evidence="6" key="1">
    <citation type="submission" date="2020-10" db="EMBL/GenBank/DDBJ databases">
        <authorList>
            <person name="Gilroy R."/>
        </authorList>
    </citation>
    <scope>NUCLEOTIDE SEQUENCE</scope>
    <source>
        <strain evidence="6">ChiHecec3B27-6122</strain>
    </source>
</reference>
<dbReference type="InterPro" id="IPR027304">
    <property type="entry name" value="Trigger_fact/SurA_dom_sf"/>
</dbReference>
<dbReference type="GO" id="GO:0006457">
    <property type="term" value="P:protein folding"/>
    <property type="evidence" value="ECO:0007669"/>
    <property type="project" value="InterPro"/>
</dbReference>
<keyword evidence="2" id="KW-0413">Isomerase</keyword>
<feature type="domain" description="Trigger factor C-terminal" evidence="5">
    <location>
        <begin position="269"/>
        <end position="363"/>
    </location>
</feature>
<keyword evidence="1" id="KW-0697">Rotamase</keyword>
<dbReference type="InterPro" id="IPR037041">
    <property type="entry name" value="Trigger_fac_C_sf"/>
</dbReference>
<dbReference type="InterPro" id="IPR008881">
    <property type="entry name" value="Trigger_fac_ribosome-bd_bac"/>
</dbReference>
<evidence type="ECO:0008006" key="8">
    <source>
        <dbReference type="Google" id="ProtNLM"/>
    </source>
</evidence>
<evidence type="ECO:0000256" key="1">
    <source>
        <dbReference type="ARBA" id="ARBA00023110"/>
    </source>
</evidence>
<evidence type="ECO:0000259" key="5">
    <source>
        <dbReference type="Pfam" id="PF05698"/>
    </source>
</evidence>
<dbReference type="Proteomes" id="UP000886876">
    <property type="component" value="Unassembled WGS sequence"/>
</dbReference>
<dbReference type="Gene3D" id="3.30.70.1050">
    <property type="entry name" value="Trigger factor ribosome-binding domain"/>
    <property type="match status" value="1"/>
</dbReference>
<evidence type="ECO:0000313" key="6">
    <source>
        <dbReference type="EMBL" id="HIS97181.1"/>
    </source>
</evidence>
<proteinExistence type="predicted"/>
<reference evidence="6" key="2">
    <citation type="journal article" date="2021" name="PeerJ">
        <title>Extensive microbial diversity within the chicken gut microbiome revealed by metagenomics and culture.</title>
        <authorList>
            <person name="Gilroy R."/>
            <person name="Ravi A."/>
            <person name="Getino M."/>
            <person name="Pursley I."/>
            <person name="Horton D.L."/>
            <person name="Alikhan N.F."/>
            <person name="Baker D."/>
            <person name="Gharbi K."/>
            <person name="Hall N."/>
            <person name="Watson M."/>
            <person name="Adriaenssens E.M."/>
            <person name="Foster-Nyarko E."/>
            <person name="Jarju S."/>
            <person name="Secka A."/>
            <person name="Antonio M."/>
            <person name="Oren A."/>
            <person name="Chaudhuri R.R."/>
            <person name="La Ragione R."/>
            <person name="Hildebrand F."/>
            <person name="Pallen M.J."/>
        </authorList>
    </citation>
    <scope>NUCLEOTIDE SEQUENCE</scope>
    <source>
        <strain evidence="6">ChiHecec3B27-6122</strain>
    </source>
</reference>
<dbReference type="SUPFAM" id="SSF102735">
    <property type="entry name" value="Trigger factor ribosome-binding domain"/>
    <property type="match status" value="1"/>
</dbReference>
<dbReference type="EMBL" id="DVJS01000104">
    <property type="protein sequence ID" value="HIS97181.1"/>
    <property type="molecule type" value="Genomic_DNA"/>
</dbReference>
<evidence type="ECO:0000256" key="2">
    <source>
        <dbReference type="ARBA" id="ARBA00023235"/>
    </source>
</evidence>
<comment type="caution">
    <text evidence="6">The sequence shown here is derived from an EMBL/GenBank/DDBJ whole genome shotgun (WGS) entry which is preliminary data.</text>
</comment>
<dbReference type="Pfam" id="PF05697">
    <property type="entry name" value="Trigger_N"/>
    <property type="match status" value="1"/>
</dbReference>
<dbReference type="AlphaFoldDB" id="A0A9D1K8P3"/>
<accession>A0A9D1K8P3</accession>
<dbReference type="InterPro" id="IPR008880">
    <property type="entry name" value="Trigger_fac_C"/>
</dbReference>
<dbReference type="GO" id="GO:0003755">
    <property type="term" value="F:peptidyl-prolyl cis-trans isomerase activity"/>
    <property type="evidence" value="ECO:0007669"/>
    <property type="project" value="UniProtKB-KW"/>
</dbReference>
<dbReference type="Pfam" id="PF05698">
    <property type="entry name" value="Trigger_C"/>
    <property type="match status" value="1"/>
</dbReference>
<name>A0A9D1K8P3_9FIRM</name>